<organism evidence="3 4">
    <name type="scientific">Aminipila terrae</name>
    <dbReference type="NCBI Taxonomy" id="2697030"/>
    <lineage>
        <taxon>Bacteria</taxon>
        <taxon>Bacillati</taxon>
        <taxon>Bacillota</taxon>
        <taxon>Clostridia</taxon>
        <taxon>Peptostreptococcales</taxon>
        <taxon>Anaerovoracaceae</taxon>
        <taxon>Aminipila</taxon>
    </lineage>
</organism>
<dbReference type="PANTHER" id="PTHR34978:SF3">
    <property type="entry name" value="SLR0241 PROTEIN"/>
    <property type="match status" value="1"/>
</dbReference>
<sequence>MINTLFYNTLLTGGIISVFIAVAFLISPLLNKWYQVTWRLNIWRVLMVFLIVPAGFILRMGINSEKALTGITTIKNNVMTTASAPIKTASFQMMAENQQASIWTKLVDAGPQWLPILWGVGVCAVAAYLLSIYLYFTRDIKMNSEYIHDDSIDKIQAEVLSKHKGKKPISIYQCARISSPMIVGIFKPAIFIPKRDYTMSDLQIILTHELTHYLRKDLLYKGLFIMALILHWYNPFVHLMTKAADKDMEMCCDWDVIKAKDQKFRADYSDVIMGEIISCRPIEGAMFACMGCDKKTMEERFKNIFSNKKRKGGILFLGVLAFVIVFNGFAYANDHNVPDFDSPGYQQLLEKVIADKADSDKENREEARIRNNREYQDIPNFDELANLVMDENGDYDLADVYELAGVKPPDDWSDLADLPQFQSHFTTVNNCIEPHILGNGDRAIYSTESGKQWKLKKGDIVKLHIFADINRFGEDSDPFGRKIAAKGVLKVGYIKDDKCVDIQEFKIDGEKQIEFKIPEDGSYNFYLFCPGSLDIIIKWVSIDIK</sequence>
<keyword evidence="4" id="KW-1185">Reference proteome</keyword>
<evidence type="ECO:0000313" key="4">
    <source>
        <dbReference type="Proteomes" id="UP000463883"/>
    </source>
</evidence>
<dbReference type="InterPro" id="IPR008756">
    <property type="entry name" value="Peptidase_M56"/>
</dbReference>
<gene>
    <name evidence="3" type="ORF">Ami3637_06735</name>
</gene>
<keyword evidence="1" id="KW-0472">Membrane</keyword>
<dbReference type="PANTHER" id="PTHR34978">
    <property type="entry name" value="POSSIBLE SENSOR-TRANSDUCER PROTEIN BLAR"/>
    <property type="match status" value="1"/>
</dbReference>
<dbReference type="AlphaFoldDB" id="A0A6P1MJF5"/>
<evidence type="ECO:0000313" key="3">
    <source>
        <dbReference type="EMBL" id="QHI72138.1"/>
    </source>
</evidence>
<evidence type="ECO:0000259" key="2">
    <source>
        <dbReference type="Pfam" id="PF05569"/>
    </source>
</evidence>
<feature type="transmembrane region" description="Helical" evidence="1">
    <location>
        <begin position="42"/>
        <end position="62"/>
    </location>
</feature>
<keyword evidence="1" id="KW-1133">Transmembrane helix</keyword>
<evidence type="ECO:0000256" key="1">
    <source>
        <dbReference type="SAM" id="Phobius"/>
    </source>
</evidence>
<dbReference type="CDD" id="cd07341">
    <property type="entry name" value="M56_BlaR1_MecR1_like"/>
    <property type="match status" value="1"/>
</dbReference>
<dbReference type="KEGG" id="amic:Ami3637_06735"/>
<dbReference type="EMBL" id="CP047591">
    <property type="protein sequence ID" value="QHI72138.1"/>
    <property type="molecule type" value="Genomic_DNA"/>
</dbReference>
<feature type="transmembrane region" description="Helical" evidence="1">
    <location>
        <begin position="116"/>
        <end position="136"/>
    </location>
</feature>
<feature type="domain" description="Peptidase M56" evidence="2">
    <location>
        <begin position="17"/>
        <end position="304"/>
    </location>
</feature>
<name>A0A6P1MJF5_9FIRM</name>
<dbReference type="Proteomes" id="UP000463883">
    <property type="component" value="Chromosome"/>
</dbReference>
<dbReference type="RefSeq" id="WP_162361908.1">
    <property type="nucleotide sequence ID" value="NZ_CP047591.1"/>
</dbReference>
<accession>A0A6P1MJF5</accession>
<protein>
    <recommendedName>
        <fullName evidence="2">Peptidase M56 domain-containing protein</fullName>
    </recommendedName>
</protein>
<dbReference type="InterPro" id="IPR052173">
    <property type="entry name" value="Beta-lactam_resp_regulator"/>
</dbReference>
<feature type="transmembrane region" description="Helical" evidence="1">
    <location>
        <begin position="313"/>
        <end position="332"/>
    </location>
</feature>
<dbReference type="Pfam" id="PF05569">
    <property type="entry name" value="Peptidase_M56"/>
    <property type="match status" value="1"/>
</dbReference>
<reference evidence="3 4" key="1">
    <citation type="submission" date="2020-01" db="EMBL/GenBank/DDBJ databases">
        <title>Genomic analysis of Aminipila sp. CBA3637.</title>
        <authorList>
            <person name="Kim Y.B."/>
            <person name="Roh S.W."/>
        </authorList>
    </citation>
    <scope>NUCLEOTIDE SEQUENCE [LARGE SCALE GENOMIC DNA]</scope>
    <source>
        <strain evidence="3 4">CBA3637</strain>
    </source>
</reference>
<keyword evidence="1" id="KW-0812">Transmembrane</keyword>
<proteinExistence type="predicted"/>
<feature type="transmembrane region" description="Helical" evidence="1">
    <location>
        <begin position="6"/>
        <end position="30"/>
    </location>
</feature>